<protein>
    <submittedName>
        <fullName evidence="1">Uncharacterized protein</fullName>
    </submittedName>
</protein>
<evidence type="ECO:0000313" key="2">
    <source>
        <dbReference type="Proteomes" id="UP000230233"/>
    </source>
</evidence>
<dbReference type="EMBL" id="PDUG01000004">
    <property type="protein sequence ID" value="PIC31540.1"/>
    <property type="molecule type" value="Genomic_DNA"/>
</dbReference>
<gene>
    <name evidence="1" type="primary">Cnig_chr_IV.g12210</name>
    <name evidence="1" type="ORF">B9Z55_012210</name>
</gene>
<proteinExistence type="predicted"/>
<comment type="caution">
    <text evidence="1">The sequence shown here is derived from an EMBL/GenBank/DDBJ whole genome shotgun (WGS) entry which is preliminary data.</text>
</comment>
<name>A0A2G5TW53_9PELO</name>
<keyword evidence="2" id="KW-1185">Reference proteome</keyword>
<evidence type="ECO:0000313" key="1">
    <source>
        <dbReference type="EMBL" id="PIC31540.1"/>
    </source>
</evidence>
<accession>A0A2G5TW53</accession>
<dbReference type="Proteomes" id="UP000230233">
    <property type="component" value="Chromosome IV"/>
</dbReference>
<sequence>MIHESHEATKIDIEETETSDKKICRIETKLEATDPIDAPQTQVPFLPMMPDMLFGGNDAATLSNPMVNLQMALMNQIKMDLMSLAMSSPLFWNFPDLAAAQNMEYPTPVWTPQDTVVINQEASDSLNEATHNVEDTVVASEDNEMTMTRRTRSHKFQWT</sequence>
<reference evidence="2" key="1">
    <citation type="submission" date="2017-10" db="EMBL/GenBank/DDBJ databases">
        <title>Rapid genome shrinkage in a self-fertile nematode reveals novel sperm competition proteins.</title>
        <authorList>
            <person name="Yin D."/>
            <person name="Schwarz E.M."/>
            <person name="Thomas C.G."/>
            <person name="Felde R.L."/>
            <person name="Korf I.F."/>
            <person name="Cutter A.D."/>
            <person name="Schartner C.M."/>
            <person name="Ralston E.J."/>
            <person name="Meyer B.J."/>
            <person name="Haag E.S."/>
        </authorList>
    </citation>
    <scope>NUCLEOTIDE SEQUENCE [LARGE SCALE GENOMIC DNA]</scope>
    <source>
        <strain evidence="2">JU1422</strain>
    </source>
</reference>
<organism evidence="1 2">
    <name type="scientific">Caenorhabditis nigoni</name>
    <dbReference type="NCBI Taxonomy" id="1611254"/>
    <lineage>
        <taxon>Eukaryota</taxon>
        <taxon>Metazoa</taxon>
        <taxon>Ecdysozoa</taxon>
        <taxon>Nematoda</taxon>
        <taxon>Chromadorea</taxon>
        <taxon>Rhabditida</taxon>
        <taxon>Rhabditina</taxon>
        <taxon>Rhabditomorpha</taxon>
        <taxon>Rhabditoidea</taxon>
        <taxon>Rhabditidae</taxon>
        <taxon>Peloderinae</taxon>
        <taxon>Caenorhabditis</taxon>
    </lineage>
</organism>
<dbReference type="AlphaFoldDB" id="A0A2G5TW53"/>